<feature type="signal peptide" evidence="5">
    <location>
        <begin position="1"/>
        <end position="20"/>
    </location>
</feature>
<dbReference type="Proteomes" id="UP001165083">
    <property type="component" value="Unassembled WGS sequence"/>
</dbReference>
<comment type="caution">
    <text evidence="6">The sequence shown here is derived from an EMBL/GenBank/DDBJ whole genome shotgun (WGS) entry which is preliminary data.</text>
</comment>
<dbReference type="InterPro" id="IPR031825">
    <property type="entry name" value="RXLR"/>
</dbReference>
<keyword evidence="4 5" id="KW-0732">Signal</keyword>
<comment type="subcellular location">
    <subcellularLocation>
        <location evidence="1 5">Secreted</location>
    </subcellularLocation>
</comment>
<proteinExistence type="inferred from homology"/>
<reference evidence="6" key="1">
    <citation type="submission" date="2023-04" db="EMBL/GenBank/DDBJ databases">
        <title>Phytophthora lilii NBRC 32176.</title>
        <authorList>
            <person name="Ichikawa N."/>
            <person name="Sato H."/>
            <person name="Tonouchi N."/>
        </authorList>
    </citation>
    <scope>NUCLEOTIDE SEQUENCE</scope>
    <source>
        <strain evidence="6">NBRC 32176</strain>
    </source>
</reference>
<dbReference type="GO" id="GO:0005576">
    <property type="term" value="C:extracellular region"/>
    <property type="evidence" value="ECO:0007669"/>
    <property type="project" value="UniProtKB-SubCell"/>
</dbReference>
<gene>
    <name evidence="6" type="ORF">Plil01_000658500</name>
</gene>
<feature type="chain" id="PRO_5041015821" description="RxLR effector protein" evidence="5">
    <location>
        <begin position="21"/>
        <end position="119"/>
    </location>
</feature>
<keyword evidence="3 5" id="KW-0964">Secreted</keyword>
<comment type="function">
    <text evidence="5">Effector that suppresses plant defense responses during pathogen infection.</text>
</comment>
<evidence type="ECO:0000256" key="1">
    <source>
        <dbReference type="ARBA" id="ARBA00004613"/>
    </source>
</evidence>
<comment type="similarity">
    <text evidence="2 5">Belongs to the RxLR effector family.</text>
</comment>
<accession>A0A9W6TQQ3</accession>
<evidence type="ECO:0000256" key="3">
    <source>
        <dbReference type="ARBA" id="ARBA00022525"/>
    </source>
</evidence>
<evidence type="ECO:0000256" key="5">
    <source>
        <dbReference type="RuleBase" id="RU367124"/>
    </source>
</evidence>
<keyword evidence="7" id="KW-1185">Reference proteome</keyword>
<evidence type="ECO:0000256" key="4">
    <source>
        <dbReference type="ARBA" id="ARBA00022729"/>
    </source>
</evidence>
<name>A0A9W6TQQ3_9STRA</name>
<comment type="domain">
    <text evidence="5">The RxLR-dEER motif acts to carry the protein into the host cell cytoplasm through binding to cell surface phosphatidylinositol-3-phosphate.</text>
</comment>
<sequence>MRLTYVLAVIIATTLHSSGAALSTTKDSQALIADVAFADSTPNTIKANSGRRLRRFEKLDAADTNEDDEERFFKSLGNKFSKYVQTWKLGKAKKRAAREKARRDRMRENIIHAGGIPNF</sequence>
<dbReference type="AlphaFoldDB" id="A0A9W6TQQ3"/>
<evidence type="ECO:0000256" key="2">
    <source>
        <dbReference type="ARBA" id="ARBA00010400"/>
    </source>
</evidence>
<organism evidence="6 7">
    <name type="scientific">Phytophthora lilii</name>
    <dbReference type="NCBI Taxonomy" id="2077276"/>
    <lineage>
        <taxon>Eukaryota</taxon>
        <taxon>Sar</taxon>
        <taxon>Stramenopiles</taxon>
        <taxon>Oomycota</taxon>
        <taxon>Peronosporomycetes</taxon>
        <taxon>Peronosporales</taxon>
        <taxon>Peronosporaceae</taxon>
        <taxon>Phytophthora</taxon>
    </lineage>
</organism>
<dbReference type="OrthoDB" id="128000at2759"/>
<dbReference type="Pfam" id="PF16810">
    <property type="entry name" value="RXLR"/>
    <property type="match status" value="1"/>
</dbReference>
<evidence type="ECO:0000313" key="7">
    <source>
        <dbReference type="Proteomes" id="UP001165083"/>
    </source>
</evidence>
<dbReference type="EMBL" id="BSXW01000298">
    <property type="protein sequence ID" value="GMF17831.1"/>
    <property type="molecule type" value="Genomic_DNA"/>
</dbReference>
<evidence type="ECO:0000313" key="6">
    <source>
        <dbReference type="EMBL" id="GMF17831.1"/>
    </source>
</evidence>
<protein>
    <recommendedName>
        <fullName evidence="5">RxLR effector protein</fullName>
    </recommendedName>
</protein>